<dbReference type="SUPFAM" id="SSF55874">
    <property type="entry name" value="ATPase domain of HSP90 chaperone/DNA topoisomerase II/histidine kinase"/>
    <property type="match status" value="1"/>
</dbReference>
<evidence type="ECO:0000313" key="8">
    <source>
        <dbReference type="Proteomes" id="UP000198263"/>
    </source>
</evidence>
<evidence type="ECO:0000256" key="3">
    <source>
        <dbReference type="ARBA" id="ARBA00022679"/>
    </source>
</evidence>
<protein>
    <recommendedName>
        <fullName evidence="2">histidine kinase</fullName>
        <ecNumber evidence="2">2.7.13.3</ecNumber>
    </recommendedName>
</protein>
<evidence type="ECO:0000256" key="2">
    <source>
        <dbReference type="ARBA" id="ARBA00012438"/>
    </source>
</evidence>
<organism evidence="7 8">
    <name type="scientific">Caballeronia concitans</name>
    <dbReference type="NCBI Taxonomy" id="1777133"/>
    <lineage>
        <taxon>Bacteria</taxon>
        <taxon>Pseudomonadati</taxon>
        <taxon>Pseudomonadota</taxon>
        <taxon>Betaproteobacteria</taxon>
        <taxon>Burkholderiales</taxon>
        <taxon>Burkholderiaceae</taxon>
        <taxon>Caballeronia</taxon>
    </lineage>
</organism>
<dbReference type="SMART" id="SM00387">
    <property type="entry name" value="HATPase_c"/>
    <property type="match status" value="1"/>
</dbReference>
<reference evidence="7 8" key="1">
    <citation type="submission" date="2016-01" db="EMBL/GenBank/DDBJ databases">
        <authorList>
            <person name="Peeters C."/>
        </authorList>
    </citation>
    <scope>NUCLEOTIDE SEQUENCE [LARGE SCALE GENOMIC DNA]</scope>
    <source>
        <strain evidence="7">LMG 29315</strain>
    </source>
</reference>
<evidence type="ECO:0000256" key="4">
    <source>
        <dbReference type="ARBA" id="ARBA00022777"/>
    </source>
</evidence>
<keyword evidence="5" id="KW-0472">Membrane</keyword>
<dbReference type="EMBL" id="FCNV02000004">
    <property type="protein sequence ID" value="SAL31455.1"/>
    <property type="molecule type" value="Genomic_DNA"/>
</dbReference>
<feature type="transmembrane region" description="Helical" evidence="5">
    <location>
        <begin position="323"/>
        <end position="344"/>
    </location>
</feature>
<comment type="caution">
    <text evidence="7">The sequence shown here is derived from an EMBL/GenBank/DDBJ whole genome shotgun (WGS) entry which is preliminary data.</text>
</comment>
<dbReference type="InterPro" id="IPR036097">
    <property type="entry name" value="HisK_dim/P_sf"/>
</dbReference>
<keyword evidence="5" id="KW-0812">Transmembrane</keyword>
<dbReference type="Gene3D" id="3.30.565.10">
    <property type="entry name" value="Histidine kinase-like ATPase, C-terminal domain"/>
    <property type="match status" value="1"/>
</dbReference>
<dbReference type="SUPFAM" id="SSF47384">
    <property type="entry name" value="Homodimeric domain of signal transducing histidine kinase"/>
    <property type="match status" value="1"/>
</dbReference>
<feature type="transmembrane region" description="Helical" evidence="5">
    <location>
        <begin position="29"/>
        <end position="53"/>
    </location>
</feature>
<dbReference type="CDD" id="cd00082">
    <property type="entry name" value="HisKA"/>
    <property type="match status" value="1"/>
</dbReference>
<gene>
    <name evidence="7" type="ORF">AWB72_02770</name>
</gene>
<keyword evidence="5" id="KW-1133">Transmembrane helix</keyword>
<dbReference type="OrthoDB" id="9796305at2"/>
<dbReference type="InterPro" id="IPR036890">
    <property type="entry name" value="HATPase_C_sf"/>
</dbReference>
<dbReference type="RefSeq" id="WP_052450075.1">
    <property type="nucleotide sequence ID" value="NZ_FCNV02000004.1"/>
</dbReference>
<feature type="domain" description="Histidine kinase" evidence="6">
    <location>
        <begin position="500"/>
        <end position="679"/>
    </location>
</feature>
<dbReference type="PANTHER" id="PTHR43047">
    <property type="entry name" value="TWO-COMPONENT HISTIDINE PROTEIN KINASE"/>
    <property type="match status" value="1"/>
</dbReference>
<dbReference type="Pfam" id="PF02518">
    <property type="entry name" value="HATPase_c"/>
    <property type="match status" value="1"/>
</dbReference>
<dbReference type="SMART" id="SM00388">
    <property type="entry name" value="HisKA"/>
    <property type="match status" value="1"/>
</dbReference>
<keyword evidence="8" id="KW-1185">Reference proteome</keyword>
<keyword evidence="3" id="KW-0808">Transferase</keyword>
<dbReference type="InterPro" id="IPR005467">
    <property type="entry name" value="His_kinase_dom"/>
</dbReference>
<sequence length="690" mass="75028">MERFFAASQNSPLQMLRMLENNLKRERRIFAMAVGLLIFVAICAAAATAVFMFSSVLRSEQELVQSAMRGVNISIFSRYNMLNTGAALLEAGAGPSKANEAGVSGKPACQPYPVDRQDPVLLAACNAARQMIPEESTPPILQYVSFDGSVSHGFSFFVNVDDKVPPEQRLAALAGFAKIYMNTHGIKPLDAAHARRVMWFVAPPSIGFGKPTIIMFMVVARDDTPVGFVFTRILLDRALRYVTAESLGSQIAIFGEDGHVLGGDDTEYTRYVNRSLASAQPGAFHWLPGRGWGARLDPLALGVGHIIAALPLNKELAVKRVDLSIIVLVTGVLVAMLLAMYRYWNFRFLTPNYEQARRAVEREILNHLLVHATPVGLCIALRTDFGVIAANQVASSMLGLSDASMRLPAGLCEALEANGIAPADKGHETLIRQLQYSLAKPDDGVLHLKISYASAVVNNTDVLFCAIADISEHHEVERLLRAAKDTSDAAAKAKLSFFASMSHEIRTPLSSLVGNLELVALGPLAAEQEARVHAMQASANALLQVVNDVLDFSKMDIGEMRLFQEWGSIHDLVVRVMIAHAPLANRQGLRLFVVIDRSCPAKLLFDPIRVSQILNNLLGNALKFTYSGKVVVRARWVDGALELSVADSGIGIPESQRETLFQPFIQGEAHRLTQSRGTGSDCPSACGFAS</sequence>
<accession>A0A658QXK2</accession>
<dbReference type="AlphaFoldDB" id="A0A658QXK2"/>
<dbReference type="Gene3D" id="1.10.287.130">
    <property type="match status" value="1"/>
</dbReference>
<comment type="catalytic activity">
    <reaction evidence="1">
        <text>ATP + protein L-histidine = ADP + protein N-phospho-L-histidine.</text>
        <dbReference type="EC" id="2.7.13.3"/>
    </reaction>
</comment>
<dbReference type="Proteomes" id="UP000198263">
    <property type="component" value="Unassembled WGS sequence"/>
</dbReference>
<dbReference type="PROSITE" id="PS50109">
    <property type="entry name" value="HIS_KIN"/>
    <property type="match status" value="1"/>
</dbReference>
<evidence type="ECO:0000259" key="6">
    <source>
        <dbReference type="PROSITE" id="PS50109"/>
    </source>
</evidence>
<evidence type="ECO:0000256" key="1">
    <source>
        <dbReference type="ARBA" id="ARBA00000085"/>
    </source>
</evidence>
<dbReference type="EC" id="2.7.13.3" evidence="2"/>
<keyword evidence="4" id="KW-0418">Kinase</keyword>
<dbReference type="Pfam" id="PF00512">
    <property type="entry name" value="HisKA"/>
    <property type="match status" value="1"/>
</dbReference>
<dbReference type="GO" id="GO:0000155">
    <property type="term" value="F:phosphorelay sensor kinase activity"/>
    <property type="evidence" value="ECO:0007669"/>
    <property type="project" value="InterPro"/>
</dbReference>
<evidence type="ECO:0000256" key="5">
    <source>
        <dbReference type="SAM" id="Phobius"/>
    </source>
</evidence>
<name>A0A658QXK2_9BURK</name>
<proteinExistence type="predicted"/>
<evidence type="ECO:0000313" key="7">
    <source>
        <dbReference type="EMBL" id="SAL31455.1"/>
    </source>
</evidence>
<dbReference type="InterPro" id="IPR003594">
    <property type="entry name" value="HATPase_dom"/>
</dbReference>
<dbReference type="InterPro" id="IPR003661">
    <property type="entry name" value="HisK_dim/P_dom"/>
</dbReference>